<dbReference type="InterPro" id="IPR011990">
    <property type="entry name" value="TPR-like_helical_dom_sf"/>
</dbReference>
<dbReference type="SUPFAM" id="SSF48452">
    <property type="entry name" value="TPR-like"/>
    <property type="match status" value="1"/>
</dbReference>
<feature type="region of interest" description="Disordered" evidence="1">
    <location>
        <begin position="36"/>
        <end position="59"/>
    </location>
</feature>
<dbReference type="Gene3D" id="1.25.40.10">
    <property type="entry name" value="Tetratricopeptide repeat domain"/>
    <property type="match status" value="2"/>
</dbReference>
<feature type="domain" description="CHAT" evidence="2">
    <location>
        <begin position="631"/>
        <end position="853"/>
    </location>
</feature>
<sequence>MTRPEERALLRLAAMDPATAFSRALALLDREGPGRDGVDHAGFQQSAFGRDGPRRAGSGPGDGVLALRVAGLAAKELGRLDEGLGYLHRALELTKEAADAYGAAQVRMNLVGLLTARGDVTEALAHAREAETVLHREDADRLAANKACALARAGRLDEAHDVAARALPRLREGSDPAVLNGLLTNLGLARALRGDLDGAEQDLAEAVAVGETAGLGHQTAMAKANLAFVVSRRGDVPRALRLFAEAQPHLTGERLAQSRLDQAETLIMAGLPGEARPVLTSALDAAKANGYGCDIADGFLLLAHAELADGNPERCTLAAERARALFAEQERTGWMLLAEHLLLRARWASGERSAVLLGSAEAAAARLESGGWADAADEARIVAARVALSLGRPAGHLLARIGRSRGSAASQVAAWHAVALDRAARADHDGAVEAVEAGLRVAEDHAEALGALDLRARAAGLAGELSELGLGLARSAAELLAVEERRRAIARPVRVRPPRDPGRAAALTALRVLSVEHTAGVACGVPSVLARDVADLEAKVRARTRHRPSGARPRRSPGVGAIAAALGDRALVEIVAIGSGLHAVTVAGGEARRHRLGSRRDAARETGLIRFAVRRLAAGDGPEPLSALSGAARRLDQCLLAPLRRHIGDRELVIAPTGELHGLPWAALPSLAGRPFTVVPSTGAWLHAREPRRTDGHVVLVAGPDLDHAGRELAALRRLHPHAIVLDGAEARAERVRDAMDGAELVHIAAHGEFREGNPLFSRLRLADGPLMVHDLDELTAPPRRIVLSACDIGRAGEGDAVLGMAGALLSLGAATVVAAVAPVRDAATPDFMTAFHTALAGGLPPARALAGAPRAPGVTGFLCLGAG</sequence>
<protein>
    <submittedName>
        <fullName evidence="3">CHAT domain-containing protein</fullName>
    </submittedName>
</protein>
<dbReference type="Proteomes" id="UP000316706">
    <property type="component" value="Unassembled WGS sequence"/>
</dbReference>
<dbReference type="RefSeq" id="WP_246077217.1">
    <property type="nucleotide sequence ID" value="NZ_VFPO01000001.1"/>
</dbReference>
<evidence type="ECO:0000313" key="4">
    <source>
        <dbReference type="Proteomes" id="UP000316706"/>
    </source>
</evidence>
<comment type="caution">
    <text evidence="3">The sequence shown here is derived from an EMBL/GenBank/DDBJ whole genome shotgun (WGS) entry which is preliminary data.</text>
</comment>
<dbReference type="PANTHER" id="PTHR10098">
    <property type="entry name" value="RAPSYN-RELATED"/>
    <property type="match status" value="1"/>
</dbReference>
<evidence type="ECO:0000259" key="2">
    <source>
        <dbReference type="Pfam" id="PF12770"/>
    </source>
</evidence>
<accession>A0A543IC66</accession>
<evidence type="ECO:0000313" key="3">
    <source>
        <dbReference type="EMBL" id="TQM68141.1"/>
    </source>
</evidence>
<proteinExistence type="predicted"/>
<dbReference type="Pfam" id="PF12770">
    <property type="entry name" value="CHAT"/>
    <property type="match status" value="1"/>
</dbReference>
<organism evidence="3 4">
    <name type="scientific">Actinomadura hallensis</name>
    <dbReference type="NCBI Taxonomy" id="337895"/>
    <lineage>
        <taxon>Bacteria</taxon>
        <taxon>Bacillati</taxon>
        <taxon>Actinomycetota</taxon>
        <taxon>Actinomycetes</taxon>
        <taxon>Streptosporangiales</taxon>
        <taxon>Thermomonosporaceae</taxon>
        <taxon>Actinomadura</taxon>
    </lineage>
</organism>
<reference evidence="3 4" key="1">
    <citation type="submission" date="2019-06" db="EMBL/GenBank/DDBJ databases">
        <title>Sequencing the genomes of 1000 actinobacteria strains.</title>
        <authorList>
            <person name="Klenk H.-P."/>
        </authorList>
    </citation>
    <scope>NUCLEOTIDE SEQUENCE [LARGE SCALE GENOMIC DNA]</scope>
    <source>
        <strain evidence="3 4">DSM 45043</strain>
    </source>
</reference>
<name>A0A543IC66_9ACTN</name>
<dbReference type="EMBL" id="VFPO01000001">
    <property type="protein sequence ID" value="TQM68141.1"/>
    <property type="molecule type" value="Genomic_DNA"/>
</dbReference>
<gene>
    <name evidence="3" type="ORF">FHX41_1776</name>
</gene>
<dbReference type="AlphaFoldDB" id="A0A543IC66"/>
<dbReference type="InterPro" id="IPR024983">
    <property type="entry name" value="CHAT_dom"/>
</dbReference>
<evidence type="ECO:0000256" key="1">
    <source>
        <dbReference type="SAM" id="MobiDB-lite"/>
    </source>
</evidence>
<keyword evidence="4" id="KW-1185">Reference proteome</keyword>
<dbReference type="PANTHER" id="PTHR10098:SF108">
    <property type="entry name" value="TETRATRICOPEPTIDE REPEAT PROTEIN 28"/>
    <property type="match status" value="1"/>
</dbReference>